<comment type="caution">
    <text evidence="2">The sequence shown here is derived from an EMBL/GenBank/DDBJ whole genome shotgun (WGS) entry which is preliminary data.</text>
</comment>
<evidence type="ECO:0000313" key="2">
    <source>
        <dbReference type="EMBL" id="MBW3081997.1"/>
    </source>
</evidence>
<organism evidence="2 3">
    <name type="scientific">Bifidobacterium phasiani</name>
    <dbReference type="NCBI Taxonomy" id="2834431"/>
    <lineage>
        <taxon>Bacteria</taxon>
        <taxon>Bacillati</taxon>
        <taxon>Actinomycetota</taxon>
        <taxon>Actinomycetes</taxon>
        <taxon>Bifidobacteriales</taxon>
        <taxon>Bifidobacteriaceae</taxon>
        <taxon>Bifidobacterium</taxon>
    </lineage>
</organism>
<name>A0ABS6W6L1_9BIFI</name>
<keyword evidence="1" id="KW-0472">Membrane</keyword>
<keyword evidence="1" id="KW-0812">Transmembrane</keyword>
<feature type="transmembrane region" description="Helical" evidence="1">
    <location>
        <begin position="6"/>
        <end position="28"/>
    </location>
</feature>
<reference evidence="2 3" key="1">
    <citation type="submission" date="2021-05" db="EMBL/GenBank/DDBJ databases">
        <title>Phylogenetic classification of ten novel species belonging to the genus Bifidobacterium comprising B. colchicus sp. nov., B. abeli sp. nov., B. bicoloris sp. nov., B. guerezis sp. nov., B. rosaliae sp. nov., B. santillanensis sp. nov., B. argentati sp. nov., B. amazzoni sp. nov., B. pluviali sp. nov., and B. pinnaculum sp. nov.</title>
        <authorList>
            <person name="Lugli G.A."/>
            <person name="Ruiz Garcia L."/>
            <person name="Margolles A."/>
            <person name="Ventura M."/>
        </authorList>
    </citation>
    <scope>NUCLEOTIDE SEQUENCE [LARGE SCALE GENOMIC DNA]</scope>
    <source>
        <strain evidence="2 3">6T3</strain>
    </source>
</reference>
<dbReference type="RefSeq" id="WP_219079672.1">
    <property type="nucleotide sequence ID" value="NZ_JAHBBD010000001.1"/>
</dbReference>
<protein>
    <submittedName>
        <fullName evidence="2">Uncharacterized protein</fullName>
    </submittedName>
</protein>
<dbReference type="Proteomes" id="UP000812844">
    <property type="component" value="Unassembled WGS sequence"/>
</dbReference>
<gene>
    <name evidence="2" type="ORF">KIH73_01130</name>
</gene>
<dbReference type="EMBL" id="JAHBBD010000001">
    <property type="protein sequence ID" value="MBW3081997.1"/>
    <property type="molecule type" value="Genomic_DNA"/>
</dbReference>
<evidence type="ECO:0000256" key="1">
    <source>
        <dbReference type="SAM" id="Phobius"/>
    </source>
</evidence>
<keyword evidence="1" id="KW-1133">Transmembrane helix</keyword>
<evidence type="ECO:0000313" key="3">
    <source>
        <dbReference type="Proteomes" id="UP000812844"/>
    </source>
</evidence>
<feature type="transmembrane region" description="Helical" evidence="1">
    <location>
        <begin position="35"/>
        <end position="58"/>
    </location>
</feature>
<proteinExistence type="predicted"/>
<sequence>MRDRIGFAGLVAGVVSVPVDMWAVCWLLDGLSRGVVGTVEAAVLVTGVVVGVVGFHLWDRTVDA</sequence>
<accession>A0ABS6W6L1</accession>
<keyword evidence="3" id="KW-1185">Reference proteome</keyword>